<gene>
    <name evidence="1" type="ORF">NCTC204_01148</name>
</gene>
<dbReference type="EMBL" id="UGMD01000002">
    <property type="protein sequence ID" value="STU77668.1"/>
    <property type="molecule type" value="Genomic_DNA"/>
</dbReference>
<evidence type="ECO:0000313" key="2">
    <source>
        <dbReference type="Proteomes" id="UP000255192"/>
    </source>
</evidence>
<accession>A0A377ZP06</accession>
<sequence>MDNIGTIFYEQSSLVGARLTDNDASPDLIDDKTQWKGRVHNQHIINNQFIIRRENCDIRRISSPRRPVRPTPPHHARYESPFSMAQAGMTMTQPYRKQGPQRHRNCHGPATLPALCRVSRAVVSPPGWWRGQADSASWLPPYPQYPIQCWRTPHRPDDAV</sequence>
<dbReference type="Proteomes" id="UP000255192">
    <property type="component" value="Unassembled WGS sequence"/>
</dbReference>
<protein>
    <submittedName>
        <fullName evidence="1">Uncharacterized protein</fullName>
    </submittedName>
</protein>
<evidence type="ECO:0000313" key="1">
    <source>
        <dbReference type="EMBL" id="STU77668.1"/>
    </source>
</evidence>
<dbReference type="AlphaFoldDB" id="A0A377ZP06"/>
<organism evidence="1 2">
    <name type="scientific">Klebsiella pneumoniae</name>
    <dbReference type="NCBI Taxonomy" id="573"/>
    <lineage>
        <taxon>Bacteria</taxon>
        <taxon>Pseudomonadati</taxon>
        <taxon>Pseudomonadota</taxon>
        <taxon>Gammaproteobacteria</taxon>
        <taxon>Enterobacterales</taxon>
        <taxon>Enterobacteriaceae</taxon>
        <taxon>Klebsiella/Raoultella group</taxon>
        <taxon>Klebsiella</taxon>
        <taxon>Klebsiella pneumoniae complex</taxon>
    </lineage>
</organism>
<name>A0A377ZP06_KLEPN</name>
<proteinExistence type="predicted"/>
<reference evidence="1 2" key="1">
    <citation type="submission" date="2018-06" db="EMBL/GenBank/DDBJ databases">
        <authorList>
            <consortium name="Pathogen Informatics"/>
            <person name="Doyle S."/>
        </authorList>
    </citation>
    <scope>NUCLEOTIDE SEQUENCE [LARGE SCALE GENOMIC DNA]</scope>
    <source>
        <strain evidence="1 2">NCTC204</strain>
    </source>
</reference>